<comment type="subcellular location">
    <subcellularLocation>
        <location evidence="1 11">Mitochondrion inner membrane</location>
        <topology evidence="1 11">Single-pass membrane protein</topology>
    </subcellularLocation>
</comment>
<evidence type="ECO:0000313" key="12">
    <source>
        <dbReference type="Ensembl" id="ENSOCUP00000020029.1"/>
    </source>
</evidence>
<evidence type="ECO:0000256" key="6">
    <source>
        <dbReference type="ARBA" id="ARBA00022792"/>
    </source>
</evidence>
<dbReference type="Gene3D" id="4.10.81.10">
    <property type="entry name" value="Cytochrome c oxidase, subunit 8"/>
    <property type="match status" value="1"/>
</dbReference>
<dbReference type="Bgee" id="ENSOCUG00000026908">
    <property type="expression patterns" value="Expressed in heart and 16 other cell types or tissues"/>
</dbReference>
<evidence type="ECO:0000256" key="7">
    <source>
        <dbReference type="ARBA" id="ARBA00022946"/>
    </source>
</evidence>
<protein>
    <recommendedName>
        <fullName evidence="11">Cytochrome c oxidase subunit 8</fullName>
    </recommendedName>
    <alternativeName>
        <fullName evidence="11">Cytochrome c oxidase polypeptide VIII</fullName>
    </alternativeName>
</protein>
<keyword evidence="13" id="KW-1185">Reference proteome</keyword>
<name>G1TSL2_RABIT</name>
<keyword evidence="10" id="KW-0472">Membrane</keyword>
<keyword evidence="7 11" id="KW-0809">Transit peptide</keyword>
<sequence length="70" mass="7391">MPGLSPALRLLQAPLGCRVLPKVYISGKPARTPTSPAEQAIGISVLFTSFLAPAGWVLHHLDHYKKGSGA</sequence>
<dbReference type="FunFam" id="4.10.81.10:FF:000001">
    <property type="entry name" value="Cytochrome c oxidase subunit 8B, mitochondrial"/>
    <property type="match status" value="1"/>
</dbReference>
<dbReference type="HOGENOM" id="CLU_203368_0_0_1"/>
<evidence type="ECO:0000256" key="11">
    <source>
        <dbReference type="RuleBase" id="RU368101"/>
    </source>
</evidence>
<proteinExistence type="inferred from homology"/>
<dbReference type="GO" id="GO:0005743">
    <property type="term" value="C:mitochondrial inner membrane"/>
    <property type="evidence" value="ECO:0007669"/>
    <property type="project" value="UniProtKB-SubCell"/>
</dbReference>
<accession>G1TSL2</accession>
<dbReference type="UniPathway" id="UPA00705"/>
<dbReference type="Ensembl" id="ENSOCUT00000025021.1">
    <property type="protein sequence ID" value="ENSOCUP00000020029.1"/>
    <property type="gene ID" value="ENSOCUG00000026908.1"/>
</dbReference>
<evidence type="ECO:0000313" key="13">
    <source>
        <dbReference type="Proteomes" id="UP000001811"/>
    </source>
</evidence>
<evidence type="ECO:0000256" key="2">
    <source>
        <dbReference type="ARBA" id="ARBA00004673"/>
    </source>
</evidence>
<evidence type="ECO:0000256" key="8">
    <source>
        <dbReference type="ARBA" id="ARBA00022989"/>
    </source>
</evidence>
<evidence type="ECO:0000256" key="10">
    <source>
        <dbReference type="ARBA" id="ARBA00023136"/>
    </source>
</evidence>
<dbReference type="Pfam" id="PF02285">
    <property type="entry name" value="COX8"/>
    <property type="match status" value="1"/>
</dbReference>
<dbReference type="InterPro" id="IPR003205">
    <property type="entry name" value="Cyt_c_oxidase_su8"/>
</dbReference>
<comment type="similarity">
    <text evidence="3 11">Belongs to the cytochrome c oxidase VIII family.</text>
</comment>
<dbReference type="GeneTree" id="ENSGT00390000006255"/>
<evidence type="ECO:0000256" key="3">
    <source>
        <dbReference type="ARBA" id="ARBA00010117"/>
    </source>
</evidence>
<dbReference type="PaxDb" id="9986-ENSOCUP00000020029"/>
<dbReference type="OMA" id="WVVPKAH"/>
<organism evidence="12 13">
    <name type="scientific">Oryctolagus cuniculus</name>
    <name type="common">Rabbit</name>
    <dbReference type="NCBI Taxonomy" id="9986"/>
    <lineage>
        <taxon>Eukaryota</taxon>
        <taxon>Metazoa</taxon>
        <taxon>Chordata</taxon>
        <taxon>Craniata</taxon>
        <taxon>Vertebrata</taxon>
        <taxon>Euteleostomi</taxon>
        <taxon>Mammalia</taxon>
        <taxon>Eutheria</taxon>
        <taxon>Euarchontoglires</taxon>
        <taxon>Glires</taxon>
        <taxon>Lagomorpha</taxon>
        <taxon>Leporidae</taxon>
        <taxon>Oryctolagus</taxon>
    </lineage>
</organism>
<dbReference type="SMR" id="G1TSL2"/>
<keyword evidence="9 11" id="KW-0496">Mitochondrion</keyword>
<keyword evidence="6 11" id="KW-0999">Mitochondrion inner membrane</keyword>
<dbReference type="GO" id="GO:0006123">
    <property type="term" value="P:mitochondrial electron transport, cytochrome c to oxygen"/>
    <property type="evidence" value="ECO:0007669"/>
    <property type="project" value="UniProtKB-UniRule"/>
</dbReference>
<evidence type="ECO:0000256" key="9">
    <source>
        <dbReference type="ARBA" id="ARBA00023128"/>
    </source>
</evidence>
<evidence type="ECO:0000256" key="1">
    <source>
        <dbReference type="ARBA" id="ARBA00004434"/>
    </source>
</evidence>
<reference evidence="12 13" key="1">
    <citation type="journal article" date="2011" name="Nature">
        <title>A high-resolution map of human evolutionary constraint using 29 mammals.</title>
        <authorList>
            <person name="Lindblad-Toh K."/>
            <person name="Garber M."/>
            <person name="Zuk O."/>
            <person name="Lin M.F."/>
            <person name="Parker B.J."/>
            <person name="Washietl S."/>
            <person name="Kheradpour P."/>
            <person name="Ernst J."/>
            <person name="Jordan G."/>
            <person name="Mauceli E."/>
            <person name="Ward L.D."/>
            <person name="Lowe C.B."/>
            <person name="Holloway A.K."/>
            <person name="Clamp M."/>
            <person name="Gnerre S."/>
            <person name="Alfoldi J."/>
            <person name="Beal K."/>
            <person name="Chang J."/>
            <person name="Clawson H."/>
            <person name="Cuff J."/>
            <person name="Di Palma F."/>
            <person name="Fitzgerald S."/>
            <person name="Flicek P."/>
            <person name="Guttman M."/>
            <person name="Hubisz M.J."/>
            <person name="Jaffe D.B."/>
            <person name="Jungreis I."/>
            <person name="Kent W.J."/>
            <person name="Kostka D."/>
            <person name="Lara M."/>
            <person name="Martins A.L."/>
            <person name="Massingham T."/>
            <person name="Moltke I."/>
            <person name="Raney B.J."/>
            <person name="Rasmussen M.D."/>
            <person name="Robinson J."/>
            <person name="Stark A."/>
            <person name="Vilella A.J."/>
            <person name="Wen J."/>
            <person name="Xie X."/>
            <person name="Zody M.C."/>
            <person name="Baldwin J."/>
            <person name="Bloom T."/>
            <person name="Chin C.W."/>
            <person name="Heiman D."/>
            <person name="Nicol R."/>
            <person name="Nusbaum C."/>
            <person name="Young S."/>
            <person name="Wilkinson J."/>
            <person name="Worley K.C."/>
            <person name="Kovar C.L."/>
            <person name="Muzny D.M."/>
            <person name="Gibbs R.A."/>
            <person name="Cree A."/>
            <person name="Dihn H.H."/>
            <person name="Fowler G."/>
            <person name="Jhangiani S."/>
            <person name="Joshi V."/>
            <person name="Lee S."/>
            <person name="Lewis L.R."/>
            <person name="Nazareth L.V."/>
            <person name="Okwuonu G."/>
            <person name="Santibanez J."/>
            <person name="Warren W.C."/>
            <person name="Mardis E.R."/>
            <person name="Weinstock G.M."/>
            <person name="Wilson R.K."/>
            <person name="Delehaunty K."/>
            <person name="Dooling D."/>
            <person name="Fronik C."/>
            <person name="Fulton L."/>
            <person name="Fulton B."/>
            <person name="Graves T."/>
            <person name="Minx P."/>
            <person name="Sodergren E."/>
            <person name="Birney E."/>
            <person name="Margulies E.H."/>
            <person name="Herrero J."/>
            <person name="Green E.D."/>
            <person name="Haussler D."/>
            <person name="Siepel A."/>
            <person name="Goldman N."/>
            <person name="Pollard K.S."/>
            <person name="Pedersen J.S."/>
            <person name="Lander E.S."/>
            <person name="Kellis M."/>
        </authorList>
    </citation>
    <scope>NUCLEOTIDE SEQUENCE [LARGE SCALE GENOMIC DNA]</scope>
    <source>
        <strain evidence="13">Thorbecke</strain>
    </source>
</reference>
<comment type="subunit">
    <text evidence="4 11">Component of the cytochrome c oxidase (complex IV, CIV), a multisubunit enzyme composed of 14 subunits. The complex is composed of a catalytic core of 3 subunits MT-CO1, MT-CO2 and MT-CO3, encoded in the mitochondrial DNA, and 11 supernumerary subunits COX4I, COX5A, COX5B, COX6A, COX6B, COX6C, COX7A, COX7B, COX7C, COX8 and NDUFA4, which are encoded in the nuclear genome. The complex exists as a monomer or a dimer and forms supercomplexes (SCs) in the inner mitochondrial membrane with NADH-ubiquinone oxidoreductase (complex I, CI) and ubiquinol-cytochrome c oxidoreductase (cytochrome b-c1 complex, complex III, CIII), resulting in different assemblies (supercomplex SCI(1)III(2)IV(1) and megacomplex MCI(2)III(2)IV(2)).</text>
</comment>
<dbReference type="GO" id="GO:0045277">
    <property type="term" value="C:respiratory chain complex IV"/>
    <property type="evidence" value="ECO:0007669"/>
    <property type="project" value="UniProtKB-UniRule"/>
</dbReference>
<comment type="pathway">
    <text evidence="2 11">Energy metabolism; oxidative phosphorylation.</text>
</comment>
<comment type="function">
    <text evidence="11">Component of the cytochrome c oxidase, the last enzyme in the mitochondrial electron transport chain which drives oxidative phosphorylation. The respiratory chain contains 3 multisubunit complexes succinate dehydrogenase (complex II, CII), ubiquinol-cytochrome c oxidoreductase (cytochrome b-c1 complex, complex III, CIII) and cytochrome c oxidase (complex IV, CIV), that cooperate to transfer electrons derived from NADH and succinate to molecular oxygen, creating an electrochemical gradient over the inner membrane that drives transmembrane transport and the ATP synthase. Cytochrome c oxidase is the component of the respiratory chain that catalyzes the reduction of oxygen to water. Electrons originating from reduced cytochrome c in the intermembrane space (IMS) are transferred via the dinuclear copper A center (CU(A)) of subunit 2 and heme A of subunit 1 to the active site in subunit 1, a binuclear center (BNC) formed by heme A3 and copper B (CU(B)). The BNC reduces molecular oxygen to 2 water molecules using 4 electrons from cytochrome c in the IMS and 4 protons from the mitochondrial matrix.</text>
</comment>
<keyword evidence="8" id="KW-1133">Transmembrane helix</keyword>
<dbReference type="SUPFAM" id="SSF81431">
    <property type="entry name" value="Mitochondrial cytochrome c oxidase subunit VIIIb (aka IX)"/>
    <property type="match status" value="1"/>
</dbReference>
<reference evidence="12" key="2">
    <citation type="submission" date="2025-08" db="UniProtKB">
        <authorList>
            <consortium name="Ensembl"/>
        </authorList>
    </citation>
    <scope>IDENTIFICATION</scope>
    <source>
        <strain evidence="12">Thorbecke</strain>
    </source>
</reference>
<reference evidence="12" key="3">
    <citation type="submission" date="2025-09" db="UniProtKB">
        <authorList>
            <consortium name="Ensembl"/>
        </authorList>
    </citation>
    <scope>IDENTIFICATION</scope>
    <source>
        <strain evidence="12">Thorbecke</strain>
    </source>
</reference>
<dbReference type="CDD" id="cd00930">
    <property type="entry name" value="Cyt_c_Oxidase_VIII"/>
    <property type="match status" value="1"/>
</dbReference>
<dbReference type="STRING" id="9986.ENSOCUP00000020029"/>
<dbReference type="FunCoup" id="G1TSL2">
    <property type="interactions" value="4"/>
</dbReference>
<dbReference type="Proteomes" id="UP000001811">
    <property type="component" value="Unplaced"/>
</dbReference>
<keyword evidence="5" id="KW-0812">Transmembrane</keyword>
<dbReference type="eggNOG" id="ENOG502SB3F">
    <property type="taxonomic scope" value="Eukaryota"/>
</dbReference>
<dbReference type="PANTHER" id="PTHR16717:SF4">
    <property type="entry name" value="CYTOCHROME C OXIDASE SUBUNIT 8B, MITOCHONDRIAL"/>
    <property type="match status" value="1"/>
</dbReference>
<dbReference type="AlphaFoldDB" id="G1TSL2"/>
<evidence type="ECO:0000256" key="4">
    <source>
        <dbReference type="ARBA" id="ARBA00011485"/>
    </source>
</evidence>
<dbReference type="PANTHER" id="PTHR16717">
    <property type="entry name" value="CYTOCHROME C OXIDASE POLYPEPTIDE VIII"/>
    <property type="match status" value="1"/>
</dbReference>
<dbReference type="InParanoid" id="G1TSL2"/>
<evidence type="ECO:0000256" key="5">
    <source>
        <dbReference type="ARBA" id="ARBA00022692"/>
    </source>
</evidence>
<dbReference type="InterPro" id="IPR036548">
    <property type="entry name" value="Cyt_c_oxidase_su8_sf"/>
</dbReference>